<dbReference type="EMBL" id="CAJNDS010001757">
    <property type="protein sequence ID" value="CAE7277253.1"/>
    <property type="molecule type" value="Genomic_DNA"/>
</dbReference>
<dbReference type="PROSITE" id="PS00018">
    <property type="entry name" value="EF_HAND_1"/>
    <property type="match status" value="1"/>
</dbReference>
<dbReference type="InterPro" id="IPR027359">
    <property type="entry name" value="Volt_channel_dom_sf"/>
</dbReference>
<dbReference type="Proteomes" id="UP000604046">
    <property type="component" value="Unassembled WGS sequence"/>
</dbReference>
<dbReference type="Gene3D" id="1.20.120.350">
    <property type="entry name" value="Voltage-gated potassium channels. Chain C"/>
    <property type="match status" value="1"/>
</dbReference>
<evidence type="ECO:0000256" key="2">
    <source>
        <dbReference type="ARBA" id="ARBA00022692"/>
    </source>
</evidence>
<sequence>MAPHLPRLPQQEVEDRLRRAKADFEESLSRLREEFDSVQQQARDLASLYGGRRGDLEEVQRAAPKDPSASPCASFACAKIASKLGDEMHVRPMLEDDMVVAEIDTCTTGALDMSENVVDIVLCREEAEAIRKMQMQSSATGGRTEAELERFDRRTAWLNIVPAIVIVANALVIGVSLDVYRGHIGWQVLEYVFVAFYTFEFAVKVWIYGWSWYWCGPERAWNIFDILCLAVMYVDVSFATILLTQGRDSSDAEAISSLNLMKVFRLARLARLIRALRFQVFHELKLIVLGVFSGLRVICWAIVLLVVLVYGIGIAMRNFVGDGPEGFPEFETVVAAMFTCFRCFTDGCSAYDGTPLSEHLRRAHGGPFIVGYIFVTMLVTVGVFNLIMAVFIENVMSSQFVRKQTEIAETALVMETKIKDRIIRKLGLKRSSFRASPDLKTRSEGLDEVLQVAGRSISRDEFDSWLHDQDFVRVLDEASIDTSAQVGLFDVLDADGGGELSVNELVTGLMSLRGPVTKGDVIGMSLKIRYLVSMMEASQQPSFGV</sequence>
<comment type="subcellular location">
    <subcellularLocation>
        <location evidence="1">Membrane</location>
        <topology evidence="1">Multi-pass membrane protein</topology>
    </subcellularLocation>
</comment>
<dbReference type="InterPro" id="IPR005821">
    <property type="entry name" value="Ion_trans_dom"/>
</dbReference>
<evidence type="ECO:0000256" key="6">
    <source>
        <dbReference type="SAM" id="Phobius"/>
    </source>
</evidence>
<dbReference type="GO" id="GO:0001518">
    <property type="term" value="C:voltage-gated sodium channel complex"/>
    <property type="evidence" value="ECO:0007669"/>
    <property type="project" value="TreeGrafter"/>
</dbReference>
<protein>
    <submittedName>
        <fullName evidence="8">Cacna1c protein</fullName>
    </submittedName>
</protein>
<keyword evidence="5" id="KW-0175">Coiled coil</keyword>
<evidence type="ECO:0000256" key="1">
    <source>
        <dbReference type="ARBA" id="ARBA00004141"/>
    </source>
</evidence>
<keyword evidence="9" id="KW-1185">Reference proteome</keyword>
<evidence type="ECO:0000313" key="8">
    <source>
        <dbReference type="EMBL" id="CAE7277253.1"/>
    </source>
</evidence>
<feature type="transmembrane region" description="Helical" evidence="6">
    <location>
        <begin position="188"/>
        <end position="208"/>
    </location>
</feature>
<proteinExistence type="predicted"/>
<feature type="domain" description="EF-hand" evidence="7">
    <location>
        <begin position="488"/>
        <end position="515"/>
    </location>
</feature>
<dbReference type="PROSITE" id="PS50222">
    <property type="entry name" value="EF_HAND_2"/>
    <property type="match status" value="1"/>
</dbReference>
<dbReference type="PANTHER" id="PTHR10037:SF62">
    <property type="entry name" value="SODIUM CHANNEL PROTEIN 60E"/>
    <property type="match status" value="1"/>
</dbReference>
<evidence type="ECO:0000256" key="3">
    <source>
        <dbReference type="ARBA" id="ARBA00022989"/>
    </source>
</evidence>
<dbReference type="GO" id="GO:0005248">
    <property type="term" value="F:voltage-gated sodium channel activity"/>
    <property type="evidence" value="ECO:0007669"/>
    <property type="project" value="TreeGrafter"/>
</dbReference>
<feature type="coiled-coil region" evidence="5">
    <location>
        <begin position="14"/>
        <end position="48"/>
    </location>
</feature>
<feature type="transmembrane region" description="Helical" evidence="6">
    <location>
        <begin position="156"/>
        <end position="176"/>
    </location>
</feature>
<gene>
    <name evidence="8" type="primary">Cacna1c</name>
    <name evidence="8" type="ORF">SNAT2548_LOCUS14707</name>
</gene>
<evidence type="ECO:0000313" key="9">
    <source>
        <dbReference type="Proteomes" id="UP000604046"/>
    </source>
</evidence>
<organism evidence="8 9">
    <name type="scientific">Symbiodinium natans</name>
    <dbReference type="NCBI Taxonomy" id="878477"/>
    <lineage>
        <taxon>Eukaryota</taxon>
        <taxon>Sar</taxon>
        <taxon>Alveolata</taxon>
        <taxon>Dinophyceae</taxon>
        <taxon>Suessiales</taxon>
        <taxon>Symbiodiniaceae</taxon>
        <taxon>Symbiodinium</taxon>
    </lineage>
</organism>
<feature type="transmembrane region" description="Helical" evidence="6">
    <location>
        <begin position="286"/>
        <end position="312"/>
    </location>
</feature>
<evidence type="ECO:0000256" key="5">
    <source>
        <dbReference type="SAM" id="Coils"/>
    </source>
</evidence>
<keyword evidence="3 6" id="KW-1133">Transmembrane helix</keyword>
<dbReference type="GO" id="GO:0005509">
    <property type="term" value="F:calcium ion binding"/>
    <property type="evidence" value="ECO:0007669"/>
    <property type="project" value="InterPro"/>
</dbReference>
<dbReference type="InterPro" id="IPR043203">
    <property type="entry name" value="VGCC_Ca_Na"/>
</dbReference>
<dbReference type="PANTHER" id="PTHR10037">
    <property type="entry name" value="VOLTAGE-GATED CATION CHANNEL CALCIUM AND SODIUM"/>
    <property type="match status" value="1"/>
</dbReference>
<feature type="transmembrane region" description="Helical" evidence="6">
    <location>
        <begin position="220"/>
        <end position="243"/>
    </location>
</feature>
<name>A0A812MP81_9DINO</name>
<dbReference type="Gene3D" id="1.10.287.70">
    <property type="match status" value="1"/>
</dbReference>
<evidence type="ECO:0000259" key="7">
    <source>
        <dbReference type="PROSITE" id="PS50222"/>
    </source>
</evidence>
<dbReference type="InterPro" id="IPR018247">
    <property type="entry name" value="EF_Hand_1_Ca_BS"/>
</dbReference>
<dbReference type="SUPFAM" id="SSF81324">
    <property type="entry name" value="Voltage-gated potassium channels"/>
    <property type="match status" value="1"/>
</dbReference>
<reference evidence="8" key="1">
    <citation type="submission" date="2021-02" db="EMBL/GenBank/DDBJ databases">
        <authorList>
            <person name="Dougan E. K."/>
            <person name="Rhodes N."/>
            <person name="Thang M."/>
            <person name="Chan C."/>
        </authorList>
    </citation>
    <scope>NUCLEOTIDE SEQUENCE</scope>
</reference>
<dbReference type="InterPro" id="IPR002048">
    <property type="entry name" value="EF_hand_dom"/>
</dbReference>
<dbReference type="AlphaFoldDB" id="A0A812MP81"/>
<dbReference type="Pfam" id="PF00520">
    <property type="entry name" value="Ion_trans"/>
    <property type="match status" value="1"/>
</dbReference>
<accession>A0A812MP81</accession>
<evidence type="ECO:0000256" key="4">
    <source>
        <dbReference type="ARBA" id="ARBA00023136"/>
    </source>
</evidence>
<feature type="transmembrane region" description="Helical" evidence="6">
    <location>
        <begin position="369"/>
        <end position="392"/>
    </location>
</feature>
<keyword evidence="2 6" id="KW-0812">Transmembrane</keyword>
<dbReference type="OrthoDB" id="430802at2759"/>
<comment type="caution">
    <text evidence="8">The sequence shown here is derived from an EMBL/GenBank/DDBJ whole genome shotgun (WGS) entry which is preliminary data.</text>
</comment>
<keyword evidence="4 6" id="KW-0472">Membrane</keyword>